<dbReference type="SUPFAM" id="SSF55781">
    <property type="entry name" value="GAF domain-like"/>
    <property type="match status" value="1"/>
</dbReference>
<sequence>MSGVTADQLKGDESAGNGRTSSGSSIQVLHRSLGILEVLAAAEEPLSLTEISRNVGLHKSTVLRILRSLADGGYALWRPKMRTWSIGPSLARLQPGAQSRGELTSLARPVMRDLCATIGQTVQIATLVDGQICYLEKAEPQGRLPSHTLSHRPAHCTALGKVLLAGLSPAALDALLARVEIRSYTDNTITDEARLRREIAAVAVQGYAVDDREFRPATVCTAAPIRDASGNVLGGLGVSVAGMDARGAAFAAIIQRNMAAARQISSQLGWNLTSEAA</sequence>
<reference evidence="7 8" key="1">
    <citation type="submission" date="2023-07" db="EMBL/GenBank/DDBJ databases">
        <title>Genomic Encyclopedia of Type Strains, Phase IV (KMG-IV): sequencing the most valuable type-strain genomes for metagenomic binning, comparative biology and taxonomic classification.</title>
        <authorList>
            <person name="Goeker M."/>
        </authorList>
    </citation>
    <scope>NUCLEOTIDE SEQUENCE [LARGE SCALE GENOMIC DNA]</scope>
    <source>
        <strain evidence="7 8">DSM 11549</strain>
    </source>
</reference>
<dbReference type="InterPro" id="IPR014757">
    <property type="entry name" value="Tscrpt_reg_IclR_C"/>
</dbReference>
<dbReference type="Gene3D" id="3.30.450.40">
    <property type="match status" value="1"/>
</dbReference>
<dbReference type="PANTHER" id="PTHR30136:SF24">
    <property type="entry name" value="HTH-TYPE TRANSCRIPTIONAL REPRESSOR ALLR"/>
    <property type="match status" value="1"/>
</dbReference>
<dbReference type="EMBL" id="JAUSUK010000002">
    <property type="protein sequence ID" value="MDQ0326234.1"/>
    <property type="molecule type" value="Genomic_DNA"/>
</dbReference>
<dbReference type="InterPro" id="IPR005471">
    <property type="entry name" value="Tscrpt_reg_IclR_N"/>
</dbReference>
<dbReference type="Pfam" id="PF01614">
    <property type="entry name" value="IclR_C"/>
    <property type="match status" value="1"/>
</dbReference>
<accession>A0ABU0C6T5</accession>
<dbReference type="InterPro" id="IPR029016">
    <property type="entry name" value="GAF-like_dom_sf"/>
</dbReference>
<keyword evidence="2 7" id="KW-0238">DNA-binding</keyword>
<proteinExistence type="predicted"/>
<keyword evidence="8" id="KW-1185">Reference proteome</keyword>
<dbReference type="InterPro" id="IPR036388">
    <property type="entry name" value="WH-like_DNA-bd_sf"/>
</dbReference>
<dbReference type="RefSeq" id="WP_307154434.1">
    <property type="nucleotide sequence ID" value="NZ_JAUSUK010000002.1"/>
</dbReference>
<dbReference type="PANTHER" id="PTHR30136">
    <property type="entry name" value="HELIX-TURN-HELIX TRANSCRIPTIONAL REGULATOR, ICLR FAMILY"/>
    <property type="match status" value="1"/>
</dbReference>
<evidence type="ECO:0000259" key="6">
    <source>
        <dbReference type="PROSITE" id="PS51078"/>
    </source>
</evidence>
<name>A0ABU0C6T5_9BRAD</name>
<evidence type="ECO:0000313" key="8">
    <source>
        <dbReference type="Proteomes" id="UP001230253"/>
    </source>
</evidence>
<organism evidence="7 8">
    <name type="scientific">Rhodopseudomonas julia</name>
    <dbReference type="NCBI Taxonomy" id="200617"/>
    <lineage>
        <taxon>Bacteria</taxon>
        <taxon>Pseudomonadati</taxon>
        <taxon>Pseudomonadota</taxon>
        <taxon>Alphaproteobacteria</taxon>
        <taxon>Hyphomicrobiales</taxon>
        <taxon>Nitrobacteraceae</taxon>
        <taxon>Rhodopseudomonas</taxon>
    </lineage>
</organism>
<evidence type="ECO:0000259" key="5">
    <source>
        <dbReference type="PROSITE" id="PS51077"/>
    </source>
</evidence>
<dbReference type="PROSITE" id="PS51078">
    <property type="entry name" value="ICLR_ED"/>
    <property type="match status" value="1"/>
</dbReference>
<gene>
    <name evidence="7" type="ORF">J2R99_002103</name>
</gene>
<feature type="region of interest" description="Disordered" evidence="4">
    <location>
        <begin position="1"/>
        <end position="24"/>
    </location>
</feature>
<dbReference type="Pfam" id="PF09339">
    <property type="entry name" value="HTH_IclR"/>
    <property type="match status" value="1"/>
</dbReference>
<dbReference type="Gene3D" id="1.10.10.10">
    <property type="entry name" value="Winged helix-like DNA-binding domain superfamily/Winged helix DNA-binding domain"/>
    <property type="match status" value="1"/>
</dbReference>
<evidence type="ECO:0000256" key="2">
    <source>
        <dbReference type="ARBA" id="ARBA00023125"/>
    </source>
</evidence>
<keyword evidence="1" id="KW-0805">Transcription regulation</keyword>
<comment type="caution">
    <text evidence="7">The sequence shown here is derived from an EMBL/GenBank/DDBJ whole genome shotgun (WGS) entry which is preliminary data.</text>
</comment>
<evidence type="ECO:0000256" key="4">
    <source>
        <dbReference type="SAM" id="MobiDB-lite"/>
    </source>
</evidence>
<dbReference type="InterPro" id="IPR036390">
    <property type="entry name" value="WH_DNA-bd_sf"/>
</dbReference>
<dbReference type="GO" id="GO:0003677">
    <property type="term" value="F:DNA binding"/>
    <property type="evidence" value="ECO:0007669"/>
    <property type="project" value="UniProtKB-KW"/>
</dbReference>
<evidence type="ECO:0000256" key="3">
    <source>
        <dbReference type="ARBA" id="ARBA00023163"/>
    </source>
</evidence>
<evidence type="ECO:0000313" key="7">
    <source>
        <dbReference type="EMBL" id="MDQ0326234.1"/>
    </source>
</evidence>
<protein>
    <submittedName>
        <fullName evidence="7">DNA-binding IclR family transcriptional regulator</fullName>
    </submittedName>
</protein>
<dbReference type="PROSITE" id="PS51077">
    <property type="entry name" value="HTH_ICLR"/>
    <property type="match status" value="1"/>
</dbReference>
<feature type="domain" description="IclR-ED" evidence="6">
    <location>
        <begin position="89"/>
        <end position="270"/>
    </location>
</feature>
<dbReference type="Proteomes" id="UP001230253">
    <property type="component" value="Unassembled WGS sequence"/>
</dbReference>
<dbReference type="SMART" id="SM00346">
    <property type="entry name" value="HTH_ICLR"/>
    <property type="match status" value="1"/>
</dbReference>
<dbReference type="InterPro" id="IPR050707">
    <property type="entry name" value="HTH_MetabolicPath_Reg"/>
</dbReference>
<feature type="domain" description="HTH iclR-type" evidence="5">
    <location>
        <begin position="26"/>
        <end position="88"/>
    </location>
</feature>
<keyword evidence="3" id="KW-0804">Transcription</keyword>
<dbReference type="SUPFAM" id="SSF46785">
    <property type="entry name" value="Winged helix' DNA-binding domain"/>
    <property type="match status" value="1"/>
</dbReference>
<evidence type="ECO:0000256" key="1">
    <source>
        <dbReference type="ARBA" id="ARBA00023015"/>
    </source>
</evidence>